<name>A0A5S4ZQT7_9FIRM</name>
<evidence type="ECO:0000313" key="2">
    <source>
        <dbReference type="Proteomes" id="UP000323166"/>
    </source>
</evidence>
<dbReference type="InterPro" id="IPR036412">
    <property type="entry name" value="HAD-like_sf"/>
</dbReference>
<dbReference type="Gene3D" id="3.40.50.1000">
    <property type="entry name" value="HAD superfamily/HAD-like"/>
    <property type="match status" value="1"/>
</dbReference>
<evidence type="ECO:0008006" key="3">
    <source>
        <dbReference type="Google" id="ProtNLM"/>
    </source>
</evidence>
<dbReference type="GO" id="GO:0008962">
    <property type="term" value="F:phosphatidylglycerophosphatase activity"/>
    <property type="evidence" value="ECO:0007669"/>
    <property type="project" value="InterPro"/>
</dbReference>
<keyword evidence="2" id="KW-1185">Reference proteome</keyword>
<evidence type="ECO:0000313" key="1">
    <source>
        <dbReference type="EMBL" id="TYO95070.1"/>
    </source>
</evidence>
<dbReference type="InterPro" id="IPR006549">
    <property type="entry name" value="HAD-SF_hydro_IIIA"/>
</dbReference>
<dbReference type="InterPro" id="IPR010021">
    <property type="entry name" value="PGPP1/Gep4"/>
</dbReference>
<dbReference type="SUPFAM" id="SSF56784">
    <property type="entry name" value="HAD-like"/>
    <property type="match status" value="1"/>
</dbReference>
<comment type="caution">
    <text evidence="1">The sequence shown here is derived from an EMBL/GenBank/DDBJ whole genome shotgun (WGS) entry which is preliminary data.</text>
</comment>
<dbReference type="InterPro" id="IPR023214">
    <property type="entry name" value="HAD_sf"/>
</dbReference>
<dbReference type="NCBIfam" id="TIGR01668">
    <property type="entry name" value="YqeG_hyp_ppase"/>
    <property type="match status" value="1"/>
</dbReference>
<dbReference type="PANTHER" id="PTHR19288">
    <property type="entry name" value="4-NITROPHENYLPHOSPHATASE-RELATED"/>
    <property type="match status" value="1"/>
</dbReference>
<reference evidence="1 2" key="1">
    <citation type="submission" date="2019-07" db="EMBL/GenBank/DDBJ databases">
        <title>Genomic Encyclopedia of Type Strains, Phase I: the one thousand microbial genomes (KMG-I) project.</title>
        <authorList>
            <person name="Kyrpides N."/>
        </authorList>
    </citation>
    <scope>NUCLEOTIDE SEQUENCE [LARGE SCALE GENOMIC DNA]</scope>
    <source>
        <strain evidence="1 2">DSM 6562</strain>
    </source>
</reference>
<proteinExistence type="predicted"/>
<dbReference type="Proteomes" id="UP000323166">
    <property type="component" value="Unassembled WGS sequence"/>
</dbReference>
<dbReference type="AlphaFoldDB" id="A0A5S4ZQT7"/>
<organism evidence="1 2">
    <name type="scientific">Desulfallas thermosapovorans DSM 6562</name>
    <dbReference type="NCBI Taxonomy" id="1121431"/>
    <lineage>
        <taxon>Bacteria</taxon>
        <taxon>Bacillati</taxon>
        <taxon>Bacillota</taxon>
        <taxon>Clostridia</taxon>
        <taxon>Eubacteriales</taxon>
        <taxon>Desulfallaceae</taxon>
        <taxon>Desulfallas</taxon>
    </lineage>
</organism>
<dbReference type="Pfam" id="PF00702">
    <property type="entry name" value="Hydrolase"/>
    <property type="match status" value="1"/>
</dbReference>
<gene>
    <name evidence="1" type="ORF">LX24_01798</name>
</gene>
<dbReference type="CDD" id="cd16416">
    <property type="entry name" value="HAD_BsYqeG-like"/>
    <property type="match status" value="1"/>
</dbReference>
<protein>
    <recommendedName>
        <fullName evidence="3">YqeG family HAD IIIA-type phosphatase</fullName>
    </recommendedName>
</protein>
<dbReference type="NCBIfam" id="TIGR01662">
    <property type="entry name" value="HAD-SF-IIIA"/>
    <property type="match status" value="1"/>
</dbReference>
<sequence>MLRIFYPDMYVPSILDINPDELRKHGINTVLLDLDNTIVPRDRDSFSPEIKSWLKGMLERGFKLCIVSNNSTARVNKLARPLNIPCVVRAIKPMPGAFRRALGLLNTTAAETAVVGDQIFTDIWGGNRLGMFTVLVVPMPGKEFWGTKLVNRRLEKLLLARISRLVSHKDKQYYVRRKKG</sequence>
<dbReference type="RefSeq" id="WP_166511809.1">
    <property type="nucleotide sequence ID" value="NZ_VNHM01000009.1"/>
</dbReference>
<dbReference type="EMBL" id="VNHM01000009">
    <property type="protein sequence ID" value="TYO95070.1"/>
    <property type="molecule type" value="Genomic_DNA"/>
</dbReference>
<dbReference type="PANTHER" id="PTHR19288:SF25">
    <property type="entry name" value="PHOSPHATIDYLGLYCEROPHOSPHATASE GEP4, MITOCHONDRIAL"/>
    <property type="match status" value="1"/>
</dbReference>
<dbReference type="GO" id="GO:0005737">
    <property type="term" value="C:cytoplasm"/>
    <property type="evidence" value="ECO:0007669"/>
    <property type="project" value="TreeGrafter"/>
</dbReference>
<accession>A0A5S4ZQT7</accession>